<dbReference type="PROSITE" id="PS01123">
    <property type="entry name" value="TNASE_1"/>
    <property type="match status" value="1"/>
</dbReference>
<dbReference type="STRING" id="292564.Cyagr_1927"/>
<dbReference type="eggNOG" id="COG1525">
    <property type="taxonomic scope" value="Bacteria"/>
</dbReference>
<evidence type="ECO:0000313" key="7">
    <source>
        <dbReference type="Proteomes" id="UP000010388"/>
    </source>
</evidence>
<dbReference type="InterPro" id="IPR035437">
    <property type="entry name" value="SNase_OB-fold_sf"/>
</dbReference>
<dbReference type="AlphaFoldDB" id="K9P8K9"/>
<dbReference type="GO" id="GO:0016787">
    <property type="term" value="F:hydrolase activity"/>
    <property type="evidence" value="ECO:0007669"/>
    <property type="project" value="UniProtKB-KW"/>
</dbReference>
<dbReference type="PANTHER" id="PTHR12302:SF3">
    <property type="entry name" value="SERINE_THREONINE-PROTEIN KINASE 31"/>
    <property type="match status" value="1"/>
</dbReference>
<dbReference type="Proteomes" id="UP000010388">
    <property type="component" value="Chromosome"/>
</dbReference>
<feature type="domain" description="TNase-like" evidence="5">
    <location>
        <begin position="15"/>
        <end position="134"/>
    </location>
</feature>
<organism evidence="6 7">
    <name type="scientific">Cyanobium gracile (strain ATCC 27147 / PCC 6307)</name>
    <dbReference type="NCBI Taxonomy" id="292564"/>
    <lineage>
        <taxon>Bacteria</taxon>
        <taxon>Bacillati</taxon>
        <taxon>Cyanobacteriota</taxon>
        <taxon>Cyanophyceae</taxon>
        <taxon>Synechococcales</taxon>
        <taxon>Prochlorococcaceae</taxon>
        <taxon>Cyanobium</taxon>
    </lineage>
</organism>
<dbReference type="InterPro" id="IPR002071">
    <property type="entry name" value="Thermonucl_AS"/>
</dbReference>
<dbReference type="InterPro" id="IPR016071">
    <property type="entry name" value="Staphylococal_nuclease_OB-fold"/>
</dbReference>
<sequence length="134" mass="14567">MRLGPLLLLLLLVAPAQAATVRSIGDGDTLRVVEGGRSVTIRLACIDAPEKAQRPYGQASRAALMTLAPVGSEVSLRVKTTDRYGRTVAEVLRGGQNVNVQLLRQRQAFAYRQYLRQCDAAAYLGAERPLCQES</sequence>
<feature type="signal peptide" evidence="4">
    <location>
        <begin position="1"/>
        <end position="18"/>
    </location>
</feature>
<dbReference type="KEGG" id="cgc:Cyagr_1927"/>
<dbReference type="GO" id="GO:0003676">
    <property type="term" value="F:nucleic acid binding"/>
    <property type="evidence" value="ECO:0007669"/>
    <property type="project" value="InterPro"/>
</dbReference>
<dbReference type="Gene3D" id="2.40.50.90">
    <property type="match status" value="1"/>
</dbReference>
<gene>
    <name evidence="6" type="ordered locus">Cyagr_1927</name>
</gene>
<evidence type="ECO:0000259" key="5">
    <source>
        <dbReference type="PROSITE" id="PS50830"/>
    </source>
</evidence>
<dbReference type="GO" id="GO:0004519">
    <property type="term" value="F:endonuclease activity"/>
    <property type="evidence" value="ECO:0007669"/>
    <property type="project" value="UniProtKB-KW"/>
</dbReference>
<accession>K9P8K9</accession>
<evidence type="ECO:0000256" key="1">
    <source>
        <dbReference type="ARBA" id="ARBA00022722"/>
    </source>
</evidence>
<dbReference type="PATRIC" id="fig|292564.3.peg.1829"/>
<dbReference type="PANTHER" id="PTHR12302">
    <property type="entry name" value="EBNA2 BINDING PROTEIN P100"/>
    <property type="match status" value="1"/>
</dbReference>
<name>K9P8K9_CYAGP</name>
<keyword evidence="1" id="KW-0540">Nuclease</keyword>
<dbReference type="PROSITE" id="PS50830">
    <property type="entry name" value="TNASE_3"/>
    <property type="match status" value="1"/>
</dbReference>
<evidence type="ECO:0000256" key="2">
    <source>
        <dbReference type="ARBA" id="ARBA00022759"/>
    </source>
</evidence>
<protein>
    <submittedName>
        <fullName evidence="6">Micrococcal nuclease-like nuclease</fullName>
    </submittedName>
</protein>
<evidence type="ECO:0000256" key="3">
    <source>
        <dbReference type="ARBA" id="ARBA00022801"/>
    </source>
</evidence>
<proteinExistence type="predicted"/>
<dbReference type="SUPFAM" id="SSF50199">
    <property type="entry name" value="Staphylococcal nuclease"/>
    <property type="match status" value="1"/>
</dbReference>
<reference evidence="7" key="1">
    <citation type="journal article" date="2013" name="Proc. Natl. Acad. Sci. U.S.A.">
        <title>Improving the coverage of the cyanobacterial phylum using diversity-driven genome sequencing.</title>
        <authorList>
            <person name="Shih P.M."/>
            <person name="Wu D."/>
            <person name="Latifi A."/>
            <person name="Axen S.D."/>
            <person name="Fewer D.P."/>
            <person name="Talla E."/>
            <person name="Calteau A."/>
            <person name="Cai F."/>
            <person name="Tandeau de Marsac N."/>
            <person name="Rippka R."/>
            <person name="Herdman M."/>
            <person name="Sivonen K."/>
            <person name="Coursin T."/>
            <person name="Laurent T."/>
            <person name="Goodwin L."/>
            <person name="Nolan M."/>
            <person name="Davenport K.W."/>
            <person name="Han C.S."/>
            <person name="Rubin E.M."/>
            <person name="Eisen J.A."/>
            <person name="Woyke T."/>
            <person name="Gugger M."/>
            <person name="Kerfeld C.A."/>
        </authorList>
    </citation>
    <scope>NUCLEOTIDE SEQUENCE [LARGE SCALE GENOMIC DNA]</scope>
    <source>
        <strain evidence="7">ATCC 27147 / PCC 6307</strain>
    </source>
</reference>
<keyword evidence="2" id="KW-0255">Endonuclease</keyword>
<feature type="chain" id="PRO_5003934551" evidence="4">
    <location>
        <begin position="19"/>
        <end position="134"/>
    </location>
</feature>
<evidence type="ECO:0000313" key="6">
    <source>
        <dbReference type="EMBL" id="AFY29056.1"/>
    </source>
</evidence>
<keyword evidence="3" id="KW-0378">Hydrolase</keyword>
<dbReference type="Pfam" id="PF00565">
    <property type="entry name" value="SNase"/>
    <property type="match status" value="1"/>
</dbReference>
<dbReference type="OrthoDB" id="465137at2"/>
<dbReference type="SMART" id="SM00318">
    <property type="entry name" value="SNc"/>
    <property type="match status" value="1"/>
</dbReference>
<dbReference type="EMBL" id="CP003495">
    <property type="protein sequence ID" value="AFY29056.1"/>
    <property type="molecule type" value="Genomic_DNA"/>
</dbReference>
<dbReference type="HOGENOM" id="CLU_046484_13_3_3"/>
<evidence type="ECO:0000256" key="4">
    <source>
        <dbReference type="SAM" id="SignalP"/>
    </source>
</evidence>
<dbReference type="RefSeq" id="WP_015109501.1">
    <property type="nucleotide sequence ID" value="NC_019675.1"/>
</dbReference>
<keyword evidence="4" id="KW-0732">Signal</keyword>